<dbReference type="PANTHER" id="PTHR31258">
    <property type="entry name" value="KERATINOCYTE-ASSOCIATED PROTEIN 3"/>
    <property type="match status" value="1"/>
</dbReference>
<dbReference type="PANTHER" id="PTHR31258:SF1">
    <property type="entry name" value="KERATINOCYTE-ASSOCIATED PROTEIN 3"/>
    <property type="match status" value="1"/>
</dbReference>
<proteinExistence type="inferred from homology"/>
<dbReference type="Proteomes" id="UP000694392">
    <property type="component" value="Unplaced"/>
</dbReference>
<evidence type="ECO:0000256" key="6">
    <source>
        <dbReference type="SAM" id="Phobius"/>
    </source>
</evidence>
<comment type="subcellular location">
    <subcellularLocation>
        <location evidence="1">Membrane</location>
        <topology evidence="1">Multi-pass membrane protein</topology>
    </subcellularLocation>
</comment>
<feature type="transmembrane region" description="Helical" evidence="6">
    <location>
        <begin position="54"/>
        <end position="76"/>
    </location>
</feature>
<evidence type="ECO:0000256" key="1">
    <source>
        <dbReference type="ARBA" id="ARBA00004141"/>
    </source>
</evidence>
<protein>
    <submittedName>
        <fullName evidence="7">Keratinocyte associated protein 3</fullName>
    </submittedName>
</protein>
<keyword evidence="3 6" id="KW-0812">Transmembrane</keyword>
<dbReference type="GeneTree" id="ENSGT00390000004700"/>
<dbReference type="InterPro" id="IPR020977">
    <property type="entry name" value="Beta-casein-like"/>
</dbReference>
<name>A0A8D0GZF3_SPHPU</name>
<evidence type="ECO:0000313" key="8">
    <source>
        <dbReference type="Proteomes" id="UP000694392"/>
    </source>
</evidence>
<reference evidence="7" key="2">
    <citation type="submission" date="2025-09" db="UniProtKB">
        <authorList>
            <consortium name="Ensembl"/>
        </authorList>
    </citation>
    <scope>IDENTIFICATION</scope>
</reference>
<dbReference type="GO" id="GO:0016020">
    <property type="term" value="C:membrane"/>
    <property type="evidence" value="ECO:0007669"/>
    <property type="project" value="UniProtKB-SubCell"/>
</dbReference>
<accession>A0A8D0GZF3</accession>
<evidence type="ECO:0000256" key="4">
    <source>
        <dbReference type="ARBA" id="ARBA00022989"/>
    </source>
</evidence>
<dbReference type="OMA" id="CKWQENV"/>
<gene>
    <name evidence="7" type="primary">KRTCAP3</name>
</gene>
<keyword evidence="4 6" id="KW-1133">Transmembrane helix</keyword>
<dbReference type="Ensembl" id="ENSSPUT00000014676.1">
    <property type="protein sequence ID" value="ENSSPUP00000013759.1"/>
    <property type="gene ID" value="ENSSPUG00000010587.1"/>
</dbReference>
<dbReference type="Pfam" id="PF12304">
    <property type="entry name" value="BCLP"/>
    <property type="match status" value="1"/>
</dbReference>
<keyword evidence="8" id="KW-1185">Reference proteome</keyword>
<reference evidence="7" key="1">
    <citation type="submission" date="2025-08" db="UniProtKB">
        <authorList>
            <consortium name="Ensembl"/>
        </authorList>
    </citation>
    <scope>IDENTIFICATION</scope>
</reference>
<feature type="transmembrane region" description="Helical" evidence="6">
    <location>
        <begin position="88"/>
        <end position="111"/>
    </location>
</feature>
<keyword evidence="5 6" id="KW-0472">Membrane</keyword>
<dbReference type="AlphaFoldDB" id="A0A8D0GZF3"/>
<organism evidence="7 8">
    <name type="scientific">Sphenodon punctatus</name>
    <name type="common">Tuatara</name>
    <name type="synonym">Hatteria punctata</name>
    <dbReference type="NCBI Taxonomy" id="8508"/>
    <lineage>
        <taxon>Eukaryota</taxon>
        <taxon>Metazoa</taxon>
        <taxon>Chordata</taxon>
        <taxon>Craniata</taxon>
        <taxon>Vertebrata</taxon>
        <taxon>Euteleostomi</taxon>
        <taxon>Lepidosauria</taxon>
        <taxon>Sphenodontia</taxon>
        <taxon>Sphenodontidae</taxon>
        <taxon>Sphenodon</taxon>
    </lineage>
</organism>
<feature type="transmembrane region" description="Helical" evidence="6">
    <location>
        <begin position="12"/>
        <end position="33"/>
    </location>
</feature>
<comment type="similarity">
    <text evidence="2">Belongs to the TMEM54 family.</text>
</comment>
<evidence type="ECO:0000256" key="3">
    <source>
        <dbReference type="ARBA" id="ARBA00022692"/>
    </source>
</evidence>
<evidence type="ECO:0000256" key="2">
    <source>
        <dbReference type="ARBA" id="ARBA00011030"/>
    </source>
</evidence>
<evidence type="ECO:0000256" key="5">
    <source>
        <dbReference type="ARBA" id="ARBA00023136"/>
    </source>
</evidence>
<evidence type="ECO:0000313" key="7">
    <source>
        <dbReference type="Ensembl" id="ENSSPUP00000013759.1"/>
    </source>
</evidence>
<sequence>TLCNVGRGPQQLMRTGIALIVLGHVNFVLGAIVHGSVLRHVARPKGAVTSEYTVANVISVVSGLLSITTGILAILASRNLLHGSILHWALFCVSLLNSLLSAACSLGLALAMSLTISNRGRLLLTGCNSSALPANAQVSLVADCPFDTTRIYDTALALWLPSMVMAAVEAALSVRCCLVSLILRGVGPCADSYLPALLQEQMAEAAAAVEEEPRGPELHQLLGAEGGRCP</sequence>